<keyword evidence="2 6" id="KW-0238">DNA-binding</keyword>
<feature type="domain" description="HTH araC/xylS-type" evidence="5">
    <location>
        <begin position="168"/>
        <end position="268"/>
    </location>
</feature>
<reference evidence="6 7" key="1">
    <citation type="submission" date="2018-11" db="EMBL/GenBank/DDBJ databases">
        <title>Sequencing the genomes of 1000 actinobacteria strains.</title>
        <authorList>
            <person name="Klenk H.-P."/>
        </authorList>
    </citation>
    <scope>NUCLEOTIDE SEQUENCE [LARGE SCALE GENOMIC DNA]</scope>
    <source>
        <strain evidence="6 7">DSM 14012</strain>
    </source>
</reference>
<proteinExistence type="predicted"/>
<accession>A0A3N2C2K4</accession>
<dbReference type="Pfam" id="PF12833">
    <property type="entry name" value="HTH_18"/>
    <property type="match status" value="1"/>
</dbReference>
<comment type="caution">
    <text evidence="6">The sequence shown here is derived from an EMBL/GenBank/DDBJ whole genome shotgun (WGS) entry which is preliminary data.</text>
</comment>
<evidence type="ECO:0000256" key="1">
    <source>
        <dbReference type="ARBA" id="ARBA00023015"/>
    </source>
</evidence>
<dbReference type="Gene3D" id="1.10.10.60">
    <property type="entry name" value="Homeodomain-like"/>
    <property type="match status" value="1"/>
</dbReference>
<dbReference type="SUPFAM" id="SSF51182">
    <property type="entry name" value="RmlC-like cupins"/>
    <property type="match status" value="1"/>
</dbReference>
<dbReference type="Gene3D" id="2.60.120.10">
    <property type="entry name" value="Jelly Rolls"/>
    <property type="match status" value="1"/>
</dbReference>
<dbReference type="PANTHER" id="PTHR11019">
    <property type="entry name" value="HTH-TYPE TRANSCRIPTIONAL REGULATOR NIMR"/>
    <property type="match status" value="1"/>
</dbReference>
<dbReference type="Pfam" id="PF02311">
    <property type="entry name" value="AraC_binding"/>
    <property type="match status" value="1"/>
</dbReference>
<dbReference type="InterPro" id="IPR014710">
    <property type="entry name" value="RmlC-like_jellyroll"/>
</dbReference>
<dbReference type="SUPFAM" id="SSF46689">
    <property type="entry name" value="Homeodomain-like"/>
    <property type="match status" value="1"/>
</dbReference>
<dbReference type="InterPro" id="IPR018062">
    <property type="entry name" value="HTH_AraC-typ_CS"/>
</dbReference>
<dbReference type="PANTHER" id="PTHR11019:SF199">
    <property type="entry name" value="HTH-TYPE TRANSCRIPTIONAL REGULATOR NIMR"/>
    <property type="match status" value="1"/>
</dbReference>
<dbReference type="InterPro" id="IPR003313">
    <property type="entry name" value="AraC-bd"/>
</dbReference>
<evidence type="ECO:0000256" key="2">
    <source>
        <dbReference type="ARBA" id="ARBA00023125"/>
    </source>
</evidence>
<evidence type="ECO:0000313" key="6">
    <source>
        <dbReference type="EMBL" id="ROR81732.1"/>
    </source>
</evidence>
<dbReference type="GO" id="GO:0043565">
    <property type="term" value="F:sequence-specific DNA binding"/>
    <property type="evidence" value="ECO:0007669"/>
    <property type="project" value="InterPro"/>
</dbReference>
<feature type="region of interest" description="Disordered" evidence="4">
    <location>
        <begin position="1"/>
        <end position="24"/>
    </location>
</feature>
<dbReference type="EMBL" id="RKHL01000001">
    <property type="protein sequence ID" value="ROR81732.1"/>
    <property type="molecule type" value="Genomic_DNA"/>
</dbReference>
<dbReference type="InterPro" id="IPR009057">
    <property type="entry name" value="Homeodomain-like_sf"/>
</dbReference>
<dbReference type="PROSITE" id="PS00041">
    <property type="entry name" value="HTH_ARAC_FAMILY_1"/>
    <property type="match status" value="1"/>
</dbReference>
<dbReference type="PROSITE" id="PS01124">
    <property type="entry name" value="HTH_ARAC_FAMILY_2"/>
    <property type="match status" value="1"/>
</dbReference>
<dbReference type="Proteomes" id="UP000266915">
    <property type="component" value="Unassembled WGS sequence"/>
</dbReference>
<dbReference type="SMART" id="SM00342">
    <property type="entry name" value="HTH_ARAC"/>
    <property type="match status" value="1"/>
</dbReference>
<dbReference type="GO" id="GO:0003700">
    <property type="term" value="F:DNA-binding transcription factor activity"/>
    <property type="evidence" value="ECO:0007669"/>
    <property type="project" value="InterPro"/>
</dbReference>
<protein>
    <submittedName>
        <fullName evidence="6">AraC-like DNA-binding protein</fullName>
    </submittedName>
</protein>
<evidence type="ECO:0000256" key="3">
    <source>
        <dbReference type="ARBA" id="ARBA00023163"/>
    </source>
</evidence>
<keyword evidence="7" id="KW-1185">Reference proteome</keyword>
<gene>
    <name evidence="6" type="ORF">EDD42_1803</name>
</gene>
<organism evidence="6 7">
    <name type="scientific">Plantibacter flavus</name>
    <dbReference type="NCBI Taxonomy" id="150123"/>
    <lineage>
        <taxon>Bacteria</taxon>
        <taxon>Bacillati</taxon>
        <taxon>Actinomycetota</taxon>
        <taxon>Actinomycetes</taxon>
        <taxon>Micrococcales</taxon>
        <taxon>Microbacteriaceae</taxon>
        <taxon>Plantibacter</taxon>
    </lineage>
</organism>
<dbReference type="InterPro" id="IPR018060">
    <property type="entry name" value="HTH_AraC"/>
</dbReference>
<sequence length="280" mass="31112">MSPYSRVDWDASPEHPSSVAEPYLMGTGVVTDEDTGSRPLSPPHRHPDAMLAWCYRGTVWVHLPHAMWRLAPGQGVWIPAHTPHTAHHERDSTGCYTYLPAASLIAPVETVAQVLVPRAVQEMLLHLGINDMPTDLRVRAQAVLIEMLQQSAPETADGWGEIPMPSDDRVHPLVRAILADPGDPRGARELFDVHGLHERTVLRIFQHDTGMSFARWRTGVRMTLAARLIIDGMPIGAAAHRCGYASSSAFSASFRARFGMTAREYVARVRADPAHQLYWR</sequence>
<name>A0A3N2C2K4_9MICO</name>
<evidence type="ECO:0000256" key="4">
    <source>
        <dbReference type="SAM" id="MobiDB-lite"/>
    </source>
</evidence>
<dbReference type="AlphaFoldDB" id="A0A3N2C2K4"/>
<dbReference type="RefSeq" id="WP_085510800.1">
    <property type="nucleotide sequence ID" value="NZ_FXAP01000001.1"/>
</dbReference>
<evidence type="ECO:0000259" key="5">
    <source>
        <dbReference type="PROSITE" id="PS01124"/>
    </source>
</evidence>
<evidence type="ECO:0000313" key="7">
    <source>
        <dbReference type="Proteomes" id="UP000266915"/>
    </source>
</evidence>
<keyword evidence="3" id="KW-0804">Transcription</keyword>
<dbReference type="InterPro" id="IPR011051">
    <property type="entry name" value="RmlC_Cupin_sf"/>
</dbReference>
<keyword evidence="1" id="KW-0805">Transcription regulation</keyword>